<keyword evidence="7 10" id="KW-0472">Membrane</keyword>
<dbReference type="GO" id="GO:0051301">
    <property type="term" value="P:cell division"/>
    <property type="evidence" value="ECO:0007669"/>
    <property type="project" value="UniProtKB-KW"/>
</dbReference>
<dbReference type="Gene3D" id="3.40.50.2000">
    <property type="entry name" value="Glycogen Phosphorylase B"/>
    <property type="match status" value="2"/>
</dbReference>
<evidence type="ECO:0000313" key="13">
    <source>
        <dbReference type="EMBL" id="RPE67701.1"/>
    </source>
</evidence>
<dbReference type="InterPro" id="IPR004276">
    <property type="entry name" value="GlycoTrans_28_N"/>
</dbReference>
<protein>
    <recommendedName>
        <fullName evidence="10">UDP-N-acetylglucosamine--N-acetylmuramyl-(pentapeptide) pyrophosphoryl-undecaprenol N-acetylglucosamine transferase</fullName>
        <ecNumber evidence="10">2.4.1.227</ecNumber>
    </recommendedName>
    <alternativeName>
        <fullName evidence="10">Undecaprenyl-PP-MurNAc-pentapeptide-UDPGlcNAc GlcNAc transferase</fullName>
    </alternativeName>
</protein>
<dbReference type="GO" id="GO:0071555">
    <property type="term" value="P:cell wall organization"/>
    <property type="evidence" value="ECO:0007669"/>
    <property type="project" value="UniProtKB-KW"/>
</dbReference>
<evidence type="ECO:0000259" key="11">
    <source>
        <dbReference type="Pfam" id="PF03033"/>
    </source>
</evidence>
<keyword evidence="14" id="KW-1185">Reference proteome</keyword>
<proteinExistence type="inferred from homology"/>
<feature type="binding site" evidence="10">
    <location>
        <begin position="27"/>
        <end position="29"/>
    </location>
    <ligand>
        <name>UDP-N-acetyl-alpha-D-glucosamine</name>
        <dbReference type="ChEBI" id="CHEBI:57705"/>
    </ligand>
</feature>
<keyword evidence="1 10" id="KW-1003">Cell membrane</keyword>
<comment type="catalytic activity">
    <reaction evidence="10">
        <text>di-trans,octa-cis-undecaprenyl diphospho-N-acetyl-alpha-D-muramoyl-L-alanyl-D-glutamyl-meso-2,6-diaminopimeloyl-D-alanyl-D-alanine + UDP-N-acetyl-alpha-D-glucosamine = di-trans,octa-cis-undecaprenyl diphospho-[N-acetyl-alpha-D-glucosaminyl-(1-&gt;4)]-N-acetyl-alpha-D-muramoyl-L-alanyl-D-glutamyl-meso-2,6-diaminopimeloyl-D-alanyl-D-alanine + UDP + H(+)</text>
        <dbReference type="Rhea" id="RHEA:31227"/>
        <dbReference type="ChEBI" id="CHEBI:15378"/>
        <dbReference type="ChEBI" id="CHEBI:57705"/>
        <dbReference type="ChEBI" id="CHEBI:58223"/>
        <dbReference type="ChEBI" id="CHEBI:61387"/>
        <dbReference type="ChEBI" id="CHEBI:61388"/>
        <dbReference type="EC" id="2.4.1.227"/>
    </reaction>
</comment>
<dbReference type="RefSeq" id="WP_124222393.1">
    <property type="nucleotide sequence ID" value="NZ_RKQL01000003.1"/>
</dbReference>
<dbReference type="CDD" id="cd03785">
    <property type="entry name" value="GT28_MurG"/>
    <property type="match status" value="1"/>
</dbReference>
<evidence type="ECO:0000313" key="14">
    <source>
        <dbReference type="Proteomes" id="UP000272193"/>
    </source>
</evidence>
<dbReference type="OrthoDB" id="9808936at2"/>
<evidence type="ECO:0000256" key="5">
    <source>
        <dbReference type="ARBA" id="ARBA00022960"/>
    </source>
</evidence>
<evidence type="ECO:0000256" key="7">
    <source>
        <dbReference type="ARBA" id="ARBA00023136"/>
    </source>
</evidence>
<evidence type="ECO:0000256" key="4">
    <source>
        <dbReference type="ARBA" id="ARBA00022679"/>
    </source>
</evidence>
<dbReference type="GO" id="GO:0008360">
    <property type="term" value="P:regulation of cell shape"/>
    <property type="evidence" value="ECO:0007669"/>
    <property type="project" value="UniProtKB-KW"/>
</dbReference>
<dbReference type="GO" id="GO:0051991">
    <property type="term" value="F:UDP-N-acetyl-D-glucosamine:N-acetylmuramoyl-L-alanyl-D-glutamyl-meso-2,6-diaminopimelyl-D-alanyl-D-alanine-diphosphoundecaprenol 4-beta-N-acetylglucosaminlytransferase activity"/>
    <property type="evidence" value="ECO:0007669"/>
    <property type="project" value="RHEA"/>
</dbReference>
<keyword evidence="5 10" id="KW-0133">Cell shape</keyword>
<keyword evidence="8 10" id="KW-0131">Cell cycle</keyword>
<dbReference type="GO" id="GO:0005975">
    <property type="term" value="P:carbohydrate metabolic process"/>
    <property type="evidence" value="ECO:0007669"/>
    <property type="project" value="InterPro"/>
</dbReference>
<keyword evidence="9 10" id="KW-0961">Cell wall biogenesis/degradation</keyword>
<feature type="binding site" evidence="10">
    <location>
        <position position="139"/>
    </location>
    <ligand>
        <name>UDP-N-acetyl-alpha-D-glucosamine</name>
        <dbReference type="ChEBI" id="CHEBI:57705"/>
    </ligand>
</feature>
<accession>A0A3N4UK29</accession>
<dbReference type="AlphaFoldDB" id="A0A3N4UK29"/>
<feature type="binding site" evidence="10">
    <location>
        <position position="257"/>
    </location>
    <ligand>
        <name>UDP-N-acetyl-alpha-D-glucosamine</name>
        <dbReference type="ChEBI" id="CHEBI:57705"/>
    </ligand>
</feature>
<dbReference type="SUPFAM" id="SSF53756">
    <property type="entry name" value="UDP-Glycosyltransferase/glycogen phosphorylase"/>
    <property type="match status" value="1"/>
</dbReference>
<feature type="binding site" evidence="10">
    <location>
        <position position="175"/>
    </location>
    <ligand>
        <name>UDP-N-acetyl-alpha-D-glucosamine</name>
        <dbReference type="ChEBI" id="CHEBI:57705"/>
    </ligand>
</feature>
<keyword evidence="4 10" id="KW-0808">Transferase</keyword>
<evidence type="ECO:0000259" key="12">
    <source>
        <dbReference type="Pfam" id="PF04101"/>
    </source>
</evidence>
<feature type="binding site" evidence="10">
    <location>
        <position position="302"/>
    </location>
    <ligand>
        <name>UDP-N-acetyl-alpha-D-glucosamine</name>
        <dbReference type="ChEBI" id="CHEBI:57705"/>
    </ligand>
</feature>
<dbReference type="EMBL" id="RKQL01000003">
    <property type="protein sequence ID" value="RPE67701.1"/>
    <property type="molecule type" value="Genomic_DNA"/>
</dbReference>
<comment type="subcellular location">
    <subcellularLocation>
        <location evidence="10">Cell membrane</location>
        <topology evidence="10">Peripheral membrane protein</topology>
        <orientation evidence="10">Cytoplasmic side</orientation>
    </subcellularLocation>
</comment>
<feature type="domain" description="Glycosyltransferase family 28 N-terminal" evidence="11">
    <location>
        <begin position="21"/>
        <end position="155"/>
    </location>
</feature>
<dbReference type="GO" id="GO:0005886">
    <property type="term" value="C:plasma membrane"/>
    <property type="evidence" value="ECO:0007669"/>
    <property type="project" value="UniProtKB-SubCell"/>
</dbReference>
<evidence type="ECO:0000256" key="2">
    <source>
        <dbReference type="ARBA" id="ARBA00022618"/>
    </source>
</evidence>
<feature type="binding site" evidence="10">
    <location>
        <position position="203"/>
    </location>
    <ligand>
        <name>UDP-N-acetyl-alpha-D-glucosamine</name>
        <dbReference type="ChEBI" id="CHEBI:57705"/>
    </ligand>
</feature>
<dbReference type="PANTHER" id="PTHR21015:SF22">
    <property type="entry name" value="GLYCOSYLTRANSFERASE"/>
    <property type="match status" value="1"/>
</dbReference>
<sequence>MSAVPEGASIPTDRSPRPRALVMAGGTGGHIFPGLAVAAALQDRGWRVHWLGTPESMESRLVPPQGFAFEAIDFGGVRGKGWRSLWTLPARLLRALVQTWRTLDRVQPNVVVGFGGYVTAPGGATACLRRIPLVLHEQNAIAGLANRALAPCARHCFTAFPDVLPRGVWVGNPLRAPFWQQPEPRARFAGRNGPLRVLVVGGSLGARALNETVPQALARLDPARRPSVLHQSGEKQFEALQDAYAQAGVQARLVAFIDDMAHALADADLVIARAGASTVTEIAAIGAAAVFVPFPHAVDDHQTHNARFLVERGGGWLMNQTDFTPERLAAFLAGLDRAELLRRAEAAHAARRAGATEAIVDACERLLGPQITRDSP</sequence>
<name>A0A3N4UK29_9BURK</name>
<dbReference type="Pfam" id="PF04101">
    <property type="entry name" value="Glyco_tran_28_C"/>
    <property type="match status" value="1"/>
</dbReference>
<dbReference type="Proteomes" id="UP000272193">
    <property type="component" value="Unassembled WGS sequence"/>
</dbReference>
<comment type="similarity">
    <text evidence="10">Belongs to the glycosyltransferase 28 family. MurG subfamily.</text>
</comment>
<dbReference type="InterPro" id="IPR006009">
    <property type="entry name" value="GlcNAc_MurG"/>
</dbReference>
<keyword evidence="6 10" id="KW-0573">Peptidoglycan synthesis</keyword>
<organism evidence="13 14">
    <name type="scientific">Tibeticola sediminis</name>
    <dbReference type="NCBI Taxonomy" id="1917811"/>
    <lineage>
        <taxon>Bacteria</taxon>
        <taxon>Pseudomonadati</taxon>
        <taxon>Pseudomonadota</taxon>
        <taxon>Betaproteobacteria</taxon>
        <taxon>Burkholderiales</taxon>
        <taxon>Comamonadaceae</taxon>
        <taxon>Tibeticola</taxon>
    </lineage>
</organism>
<gene>
    <name evidence="10" type="primary">murG</name>
    <name evidence="13" type="ORF">EDC62_1584</name>
</gene>
<evidence type="ECO:0000256" key="3">
    <source>
        <dbReference type="ARBA" id="ARBA00022676"/>
    </source>
</evidence>
<keyword evidence="2 10" id="KW-0132">Cell division</keyword>
<evidence type="ECO:0000256" key="10">
    <source>
        <dbReference type="HAMAP-Rule" id="MF_00033"/>
    </source>
</evidence>
<dbReference type="GO" id="GO:0009252">
    <property type="term" value="P:peptidoglycan biosynthetic process"/>
    <property type="evidence" value="ECO:0007669"/>
    <property type="project" value="UniProtKB-UniRule"/>
</dbReference>
<keyword evidence="3 10" id="KW-0328">Glycosyltransferase</keyword>
<dbReference type="NCBIfam" id="TIGR01133">
    <property type="entry name" value="murG"/>
    <property type="match status" value="1"/>
</dbReference>
<dbReference type="UniPathway" id="UPA00219"/>
<dbReference type="GO" id="GO:0050511">
    <property type="term" value="F:undecaprenyldiphospho-muramoylpentapeptide beta-N-acetylglucosaminyltransferase activity"/>
    <property type="evidence" value="ECO:0007669"/>
    <property type="project" value="UniProtKB-UniRule"/>
</dbReference>
<dbReference type="HAMAP" id="MF_00033">
    <property type="entry name" value="MurG"/>
    <property type="match status" value="1"/>
</dbReference>
<evidence type="ECO:0000256" key="1">
    <source>
        <dbReference type="ARBA" id="ARBA00022475"/>
    </source>
</evidence>
<evidence type="ECO:0000256" key="6">
    <source>
        <dbReference type="ARBA" id="ARBA00022984"/>
    </source>
</evidence>
<comment type="caution">
    <text evidence="13">The sequence shown here is derived from an EMBL/GenBank/DDBJ whole genome shotgun (WGS) entry which is preliminary data.</text>
</comment>
<evidence type="ECO:0000256" key="8">
    <source>
        <dbReference type="ARBA" id="ARBA00023306"/>
    </source>
</evidence>
<dbReference type="EC" id="2.4.1.227" evidence="10"/>
<evidence type="ECO:0000256" key="9">
    <source>
        <dbReference type="ARBA" id="ARBA00023316"/>
    </source>
</evidence>
<dbReference type="PANTHER" id="PTHR21015">
    <property type="entry name" value="UDP-N-ACETYLGLUCOSAMINE--N-ACETYLMURAMYL-(PENTAPEPTIDE) PYROPHOSPHORYL-UNDECAPRENOL N-ACETYLGLUCOSAMINE TRANSFERASE 1"/>
    <property type="match status" value="1"/>
</dbReference>
<comment type="caution">
    <text evidence="10">Lacks conserved residue(s) required for the propagation of feature annotation.</text>
</comment>
<feature type="domain" description="Glycosyl transferase family 28 C-terminal" evidence="12">
    <location>
        <begin position="197"/>
        <end position="354"/>
    </location>
</feature>
<comment type="function">
    <text evidence="10">Cell wall formation. Catalyzes the transfer of a GlcNAc subunit on undecaprenyl-pyrophosphoryl-MurNAc-pentapeptide (lipid intermediate I) to form undecaprenyl-pyrophosphoryl-MurNAc-(pentapeptide)GlcNAc (lipid intermediate II).</text>
</comment>
<comment type="pathway">
    <text evidence="10">Cell wall biogenesis; peptidoglycan biosynthesis.</text>
</comment>
<dbReference type="InterPro" id="IPR007235">
    <property type="entry name" value="Glyco_trans_28_C"/>
</dbReference>
<dbReference type="Pfam" id="PF03033">
    <property type="entry name" value="Glyco_transf_28"/>
    <property type="match status" value="1"/>
</dbReference>
<reference evidence="13 14" key="1">
    <citation type="submission" date="2018-11" db="EMBL/GenBank/DDBJ databases">
        <title>Genomic Encyclopedia of Type Strains, Phase IV (KMG-IV): sequencing the most valuable type-strain genomes for metagenomic binning, comparative biology and taxonomic classification.</title>
        <authorList>
            <person name="Goeker M."/>
        </authorList>
    </citation>
    <scope>NUCLEOTIDE SEQUENCE [LARGE SCALE GENOMIC DNA]</scope>
    <source>
        <strain evidence="13 14">DSM 101684</strain>
    </source>
</reference>